<reference evidence="1" key="1">
    <citation type="journal article" date="2013" name="BMC Genomics">
        <title>Unscrambling butterfly oogenesis.</title>
        <authorList>
            <person name="Carter J.M."/>
            <person name="Baker S.C."/>
            <person name="Pink R."/>
            <person name="Carter D.R."/>
            <person name="Collins A."/>
            <person name="Tomlin J."/>
            <person name="Gibbs M."/>
            <person name="Breuker C.J."/>
        </authorList>
    </citation>
    <scope>NUCLEOTIDE SEQUENCE</scope>
    <source>
        <tissue evidence="1">Ovary</tissue>
    </source>
</reference>
<proteinExistence type="predicted"/>
<sequence length="386" mass="44583">MLKKAPDFISISSENHDKLGQIIQDNEVSDTSDVVTSARIYIPNEIVEKLKTEEGDLWMKEAIKKNNVSLETDNITFYLSIKGAVGNQEAFRAELLDWIGTKHNKQRAISDSEADVTQESITEQSVMSKDIPKNRNNVLRKLNRAFETLKSDLGDPMALYRELVYLQNRHQQLLKQKFISPQQLSNNKNNINTMLKKLNMVLLGQAGLADGLGHITALHVLQEKLINFRQKHIPTTMREKIGEHYHCIFTAIPRDDYLDLMNKYYDSPTKKRQNNKIFKSPKVNQKNKINIRLPQNVNNTNDGVSKNDTVVMTPLMVKTKNKLMFYHRRLLRTKPLDMVLKKTKTELIKKLSSQISSFRKKSPTSKKSFKKMKKVQEQVQLFLSNI</sequence>
<dbReference type="AlphaFoldDB" id="S4PCQ2"/>
<organism evidence="1">
    <name type="scientific">Pararge aegeria</name>
    <name type="common">speckled wood butterfly</name>
    <dbReference type="NCBI Taxonomy" id="116150"/>
    <lineage>
        <taxon>Eukaryota</taxon>
        <taxon>Metazoa</taxon>
        <taxon>Ecdysozoa</taxon>
        <taxon>Arthropoda</taxon>
        <taxon>Hexapoda</taxon>
        <taxon>Insecta</taxon>
        <taxon>Pterygota</taxon>
        <taxon>Neoptera</taxon>
        <taxon>Endopterygota</taxon>
        <taxon>Lepidoptera</taxon>
        <taxon>Glossata</taxon>
        <taxon>Ditrysia</taxon>
        <taxon>Papilionoidea</taxon>
        <taxon>Nymphalidae</taxon>
        <taxon>Satyrinae</taxon>
        <taxon>Satyrini</taxon>
        <taxon>Parargina</taxon>
        <taxon>Pararge</taxon>
    </lineage>
</organism>
<reference evidence="1" key="2">
    <citation type="submission" date="2013-05" db="EMBL/GenBank/DDBJ databases">
        <authorList>
            <person name="Carter J.-M."/>
            <person name="Baker S.C."/>
            <person name="Pink R."/>
            <person name="Carter D.R.F."/>
            <person name="Collins A."/>
            <person name="Tomlin J."/>
            <person name="Gibbs M."/>
            <person name="Breuker C.J."/>
        </authorList>
    </citation>
    <scope>NUCLEOTIDE SEQUENCE</scope>
    <source>
        <tissue evidence="1">Ovary</tissue>
    </source>
</reference>
<accession>S4PCQ2</accession>
<dbReference type="EMBL" id="GAIX01004056">
    <property type="protein sequence ID" value="JAA88504.1"/>
    <property type="molecule type" value="Transcribed_RNA"/>
</dbReference>
<protein>
    <submittedName>
        <fullName evidence="1">Uncharacterized protein</fullName>
    </submittedName>
</protein>
<name>S4PCQ2_9NEOP</name>
<evidence type="ECO:0000313" key="1">
    <source>
        <dbReference type="EMBL" id="JAA88504.1"/>
    </source>
</evidence>